<dbReference type="RefSeq" id="XP_024707540.1">
    <property type="nucleotide sequence ID" value="XM_024850623.1"/>
</dbReference>
<dbReference type="SUPFAM" id="SSF54637">
    <property type="entry name" value="Thioesterase/thiol ester dehydrase-isomerase"/>
    <property type="match status" value="2"/>
</dbReference>
<reference evidence="5 6" key="1">
    <citation type="submission" date="2016-12" db="EMBL/GenBank/DDBJ databases">
        <title>The genomes of Aspergillus section Nigri reveals drivers in fungal speciation.</title>
        <authorList>
            <consortium name="DOE Joint Genome Institute"/>
            <person name="Vesth T.C."/>
            <person name="Nybo J."/>
            <person name="Theobald S."/>
            <person name="Brandl J."/>
            <person name="Frisvad J.C."/>
            <person name="Nielsen K.F."/>
            <person name="Lyhne E.K."/>
            <person name="Kogle M.E."/>
            <person name="Kuo A."/>
            <person name="Riley R."/>
            <person name="Clum A."/>
            <person name="Nolan M."/>
            <person name="Lipzen A."/>
            <person name="Salamov A."/>
            <person name="Henrissat B."/>
            <person name="Wiebenga A."/>
            <person name="De Vries R.P."/>
            <person name="Grigoriev I.V."/>
            <person name="Mortensen U.H."/>
            <person name="Andersen M.R."/>
            <person name="Baker S.E."/>
        </authorList>
    </citation>
    <scope>NUCLEOTIDE SEQUENCE [LARGE SCALE GENOMIC DNA]</scope>
    <source>
        <strain evidence="5 6">IBT 23096</strain>
    </source>
</reference>
<dbReference type="Pfam" id="PF13622">
    <property type="entry name" value="4HBT_3"/>
    <property type="match status" value="1"/>
</dbReference>
<dbReference type="OrthoDB" id="68328at2759"/>
<dbReference type="InterPro" id="IPR049450">
    <property type="entry name" value="ACOT8-like_C"/>
</dbReference>
<dbReference type="InterPro" id="IPR042171">
    <property type="entry name" value="Acyl-CoA_hotdog"/>
</dbReference>
<evidence type="ECO:0000259" key="3">
    <source>
        <dbReference type="Pfam" id="PF13622"/>
    </source>
</evidence>
<dbReference type="CDD" id="cd03445">
    <property type="entry name" value="Thioesterase_II_repeat2"/>
    <property type="match status" value="1"/>
</dbReference>
<proteinExistence type="inferred from homology"/>
<dbReference type="STRING" id="1392250.A0A2I2GH82"/>
<dbReference type="Gene3D" id="2.40.160.210">
    <property type="entry name" value="Acyl-CoA thioesterase, double hotdog domain"/>
    <property type="match status" value="1"/>
</dbReference>
<dbReference type="InterPro" id="IPR003703">
    <property type="entry name" value="Acyl_CoA_thio"/>
</dbReference>
<evidence type="ECO:0000259" key="4">
    <source>
        <dbReference type="Pfam" id="PF20789"/>
    </source>
</evidence>
<dbReference type="VEuPathDB" id="FungiDB:P170DRAFT_444272"/>
<dbReference type="Pfam" id="PF20789">
    <property type="entry name" value="4HBT_3C"/>
    <property type="match status" value="1"/>
</dbReference>
<dbReference type="AlphaFoldDB" id="A0A2I2GH82"/>
<protein>
    <recommendedName>
        <fullName evidence="7">Acyl-CoA thioesterase II</fullName>
    </recommendedName>
</protein>
<organism evidence="5 6">
    <name type="scientific">Aspergillus steynii IBT 23096</name>
    <dbReference type="NCBI Taxonomy" id="1392250"/>
    <lineage>
        <taxon>Eukaryota</taxon>
        <taxon>Fungi</taxon>
        <taxon>Dikarya</taxon>
        <taxon>Ascomycota</taxon>
        <taxon>Pezizomycotina</taxon>
        <taxon>Eurotiomycetes</taxon>
        <taxon>Eurotiomycetidae</taxon>
        <taxon>Eurotiales</taxon>
        <taxon>Aspergillaceae</taxon>
        <taxon>Aspergillus</taxon>
        <taxon>Aspergillus subgen. Circumdati</taxon>
    </lineage>
</organism>
<feature type="domain" description="Acyl-CoA thioesterase-like N-terminal HotDog" evidence="3">
    <location>
        <begin position="33"/>
        <end position="119"/>
    </location>
</feature>
<dbReference type="Proteomes" id="UP000234275">
    <property type="component" value="Unassembled WGS sequence"/>
</dbReference>
<evidence type="ECO:0000313" key="5">
    <source>
        <dbReference type="EMBL" id="PLB52238.1"/>
    </source>
</evidence>
<sequence length="316" mass="35398">MVNSEAITLSQQIAVHSLSPGCFASVCHPARLGSLTSTAFGGSSLAIAISAAFQQSRRDFHLYSIAGYFIRPANTDRKLFCQIENVRKSKSFETREIRLTQEDEHGIRKICLIALADFHIVEPRSMVSFATAPELITLPETTSEQPLKGPSQASCSGIDLYQDIEKFIEMKPLSPGHGLFHSPIHKQGMLTSNLPPPFPWPIHAERFRARSPLFGEAEQISALAFYMDKGLAYIPALHHGYHPSEADACASLDFSLRFFEHGLNLEEWHYTEQKGFVANHARVYSEGRVWDSKGRLLASMTQQTILRPNPRIKSRF</sequence>
<dbReference type="InterPro" id="IPR029069">
    <property type="entry name" value="HotDog_dom_sf"/>
</dbReference>
<dbReference type="PANTHER" id="PTHR11066">
    <property type="entry name" value="ACYL-COA THIOESTERASE"/>
    <property type="match status" value="1"/>
</dbReference>
<dbReference type="EMBL" id="MSFO01000002">
    <property type="protein sequence ID" value="PLB52238.1"/>
    <property type="molecule type" value="Genomic_DNA"/>
</dbReference>
<dbReference type="GO" id="GO:0006637">
    <property type="term" value="P:acyl-CoA metabolic process"/>
    <property type="evidence" value="ECO:0007669"/>
    <property type="project" value="InterPro"/>
</dbReference>
<dbReference type="GO" id="GO:0009062">
    <property type="term" value="P:fatty acid catabolic process"/>
    <property type="evidence" value="ECO:0007669"/>
    <property type="project" value="TreeGrafter"/>
</dbReference>
<dbReference type="GO" id="GO:0005782">
    <property type="term" value="C:peroxisomal matrix"/>
    <property type="evidence" value="ECO:0007669"/>
    <property type="project" value="UniProtKB-SubCell"/>
</dbReference>
<name>A0A2I2GH82_9EURO</name>
<dbReference type="GO" id="GO:0047617">
    <property type="term" value="F:fatty acyl-CoA hydrolase activity"/>
    <property type="evidence" value="ECO:0007669"/>
    <property type="project" value="InterPro"/>
</dbReference>
<comment type="similarity">
    <text evidence="1">Belongs to the C/M/P thioester hydrolase family.</text>
</comment>
<accession>A0A2I2GH82</accession>
<comment type="caution">
    <text evidence="5">The sequence shown here is derived from an EMBL/GenBank/DDBJ whole genome shotgun (WGS) entry which is preliminary data.</text>
</comment>
<evidence type="ECO:0000313" key="6">
    <source>
        <dbReference type="Proteomes" id="UP000234275"/>
    </source>
</evidence>
<dbReference type="PANTHER" id="PTHR11066:SF35">
    <property type="entry name" value="ACYL-COA THIOESTERASE II"/>
    <property type="match status" value="1"/>
</dbReference>
<keyword evidence="2" id="KW-0378">Hydrolase</keyword>
<dbReference type="InterPro" id="IPR049449">
    <property type="entry name" value="TesB_ACOT8-like_N"/>
</dbReference>
<gene>
    <name evidence="5" type="ORF">P170DRAFT_444272</name>
</gene>
<dbReference type="GeneID" id="36558322"/>
<evidence type="ECO:0008006" key="7">
    <source>
        <dbReference type="Google" id="ProtNLM"/>
    </source>
</evidence>
<evidence type="ECO:0000256" key="1">
    <source>
        <dbReference type="ARBA" id="ARBA00006538"/>
    </source>
</evidence>
<evidence type="ECO:0000256" key="2">
    <source>
        <dbReference type="ARBA" id="ARBA00022801"/>
    </source>
</evidence>
<feature type="domain" description="Acyl-CoA thioesterase-like C-terminal" evidence="4">
    <location>
        <begin position="206"/>
        <end position="305"/>
    </location>
</feature>
<keyword evidence="6" id="KW-1185">Reference proteome</keyword>
<dbReference type="CDD" id="cd03444">
    <property type="entry name" value="Thioesterase_II_repeat1"/>
    <property type="match status" value="1"/>
</dbReference>